<feature type="transmembrane region" description="Helical" evidence="1">
    <location>
        <begin position="118"/>
        <end position="137"/>
    </location>
</feature>
<protein>
    <recommendedName>
        <fullName evidence="4">Integral membrane protein</fullName>
    </recommendedName>
</protein>
<organism evidence="2 3">
    <name type="scientific">Streptomyces caledonius</name>
    <dbReference type="NCBI Taxonomy" id="3134107"/>
    <lineage>
        <taxon>Bacteria</taxon>
        <taxon>Bacillati</taxon>
        <taxon>Actinomycetota</taxon>
        <taxon>Actinomycetes</taxon>
        <taxon>Kitasatosporales</taxon>
        <taxon>Streptomycetaceae</taxon>
        <taxon>Streptomyces</taxon>
    </lineage>
</organism>
<keyword evidence="1" id="KW-1133">Transmembrane helix</keyword>
<dbReference type="EMBL" id="JBBKAM010000002">
    <property type="protein sequence ID" value="MEJ8643230.1"/>
    <property type="molecule type" value="Genomic_DNA"/>
</dbReference>
<feature type="transmembrane region" description="Helical" evidence="1">
    <location>
        <begin position="48"/>
        <end position="72"/>
    </location>
</feature>
<keyword evidence="1" id="KW-0812">Transmembrane</keyword>
<accession>A0ABU8U5S1</accession>
<gene>
    <name evidence="2" type="ORF">WKI68_21245</name>
</gene>
<name>A0ABU8U5S1_9ACTN</name>
<evidence type="ECO:0000313" key="3">
    <source>
        <dbReference type="Proteomes" id="UP001382904"/>
    </source>
</evidence>
<reference evidence="2 3" key="1">
    <citation type="submission" date="2024-03" db="EMBL/GenBank/DDBJ databases">
        <title>Novel Streptomyces species of biotechnological and ecological value are a feature of Machair soil.</title>
        <authorList>
            <person name="Prole J.R."/>
            <person name="Goodfellow M."/>
            <person name="Allenby N."/>
            <person name="Ward A.C."/>
        </authorList>
    </citation>
    <scope>NUCLEOTIDE SEQUENCE [LARGE SCALE GENOMIC DNA]</scope>
    <source>
        <strain evidence="2 3">MS1.HAVA.3</strain>
    </source>
</reference>
<evidence type="ECO:0000256" key="1">
    <source>
        <dbReference type="SAM" id="Phobius"/>
    </source>
</evidence>
<dbReference type="Proteomes" id="UP001382904">
    <property type="component" value="Unassembled WGS sequence"/>
</dbReference>
<proteinExistence type="predicted"/>
<keyword evidence="3" id="KW-1185">Reference proteome</keyword>
<evidence type="ECO:0000313" key="2">
    <source>
        <dbReference type="EMBL" id="MEJ8643230.1"/>
    </source>
</evidence>
<evidence type="ECO:0008006" key="4">
    <source>
        <dbReference type="Google" id="ProtNLM"/>
    </source>
</evidence>
<feature type="transmembrane region" description="Helical" evidence="1">
    <location>
        <begin position="21"/>
        <end position="42"/>
    </location>
</feature>
<keyword evidence="1" id="KW-0472">Membrane</keyword>
<sequence>MHRLFRWPRLSDHTRSASRTDHAGAVYGSLLAASVIATATAVGDFPRVQLIVMLLVTGTVFWVAHVYAHLAGERLVGRPVGWAQVRRAGRRELPIIEAAVLPAAALAVSPLLGLDPSGAVWFALSVAAAQQFSWALFGALNAGASRTQAIIEGLVNVFFVLLIVAAKAALGH</sequence>
<feature type="transmembrane region" description="Helical" evidence="1">
    <location>
        <begin position="149"/>
        <end position="170"/>
    </location>
</feature>
<comment type="caution">
    <text evidence="2">The sequence shown here is derived from an EMBL/GenBank/DDBJ whole genome shotgun (WGS) entry which is preliminary data.</text>
</comment>
<feature type="transmembrane region" description="Helical" evidence="1">
    <location>
        <begin position="93"/>
        <end position="112"/>
    </location>
</feature>